<feature type="region of interest" description="Disordered" evidence="6">
    <location>
        <begin position="356"/>
        <end position="389"/>
    </location>
</feature>
<dbReference type="Gene3D" id="3.30.160.60">
    <property type="entry name" value="Classic Zinc Finger"/>
    <property type="match status" value="2"/>
</dbReference>
<feature type="domain" description="C2H2-type" evidence="7">
    <location>
        <begin position="247"/>
        <end position="274"/>
    </location>
</feature>
<evidence type="ECO:0000259" key="7">
    <source>
        <dbReference type="PROSITE" id="PS50157"/>
    </source>
</evidence>
<feature type="domain" description="C2H2-type" evidence="7">
    <location>
        <begin position="277"/>
        <end position="307"/>
    </location>
</feature>
<dbReference type="PANTHER" id="PTHR19818:SF149">
    <property type="entry name" value="C2H2-TYPE DOMAIN-CONTAINING PROTEIN"/>
    <property type="match status" value="1"/>
</dbReference>
<evidence type="ECO:0000256" key="5">
    <source>
        <dbReference type="PROSITE-ProRule" id="PRU00042"/>
    </source>
</evidence>
<dbReference type="GO" id="GO:0000978">
    <property type="term" value="F:RNA polymerase II cis-regulatory region sequence-specific DNA binding"/>
    <property type="evidence" value="ECO:0007669"/>
    <property type="project" value="TreeGrafter"/>
</dbReference>
<sequence>MSTRDQPTPPFNSPYQQAMKSSTLLQQPAYPSPARSDSELSKYPTDGLGLYSYSQPYPTSGPPSTILYPPSPQPTEAWAHLTTGTSPLMPEGSVESWSTPYDQPISRSPLPWGNQQASHRSSLSSTRDMSIFSREGSEHGFPQIKLEGGSEWATDEESSPAGLQQAPLTVSPDRLTTGIFPYDHGAYASPQLSRFEAQGDDGYSNRPYRSMSPQARPRSPHLLDASSGVTARTRLRRNPTTVENANFSCTICGKLFQRSYNHKTHMETHNPARKREHVCPHKECEKMFVRKTDLDRHQNSVHRKLKIFRCSKCDAHFARKDTLRRHEEDGCPRRNELQNPDVLSRRVSMRAAPGMRMPYYQSPRPEMYDNGRSPPLFRDDSFPGSPSDF</sequence>
<keyword evidence="3 5" id="KW-0863">Zinc-finger</keyword>
<dbReference type="SUPFAM" id="SSF57667">
    <property type="entry name" value="beta-beta-alpha zinc fingers"/>
    <property type="match status" value="2"/>
</dbReference>
<proteinExistence type="predicted"/>
<feature type="domain" description="C2H2-type" evidence="7">
    <location>
        <begin position="308"/>
        <end position="340"/>
    </location>
</feature>
<keyword evidence="2" id="KW-0677">Repeat</keyword>
<feature type="region of interest" description="Disordered" evidence="6">
    <location>
        <begin position="209"/>
        <end position="239"/>
    </location>
</feature>
<protein>
    <recommendedName>
        <fullName evidence="7">C2H2-type domain-containing protein</fullName>
    </recommendedName>
</protein>
<keyword evidence="9" id="KW-1185">Reference proteome</keyword>
<feature type="compositionally biased region" description="Polar residues" evidence="6">
    <location>
        <begin position="113"/>
        <end position="128"/>
    </location>
</feature>
<evidence type="ECO:0000256" key="2">
    <source>
        <dbReference type="ARBA" id="ARBA00022737"/>
    </source>
</evidence>
<name>A0A9P4K946_9PLEO</name>
<dbReference type="GO" id="GO:0008270">
    <property type="term" value="F:zinc ion binding"/>
    <property type="evidence" value="ECO:0007669"/>
    <property type="project" value="UniProtKB-KW"/>
</dbReference>
<dbReference type="InterPro" id="IPR050329">
    <property type="entry name" value="GLI_C2H2-zinc-finger"/>
</dbReference>
<dbReference type="PROSITE" id="PS50157">
    <property type="entry name" value="ZINC_FINGER_C2H2_2"/>
    <property type="match status" value="3"/>
</dbReference>
<dbReference type="AlphaFoldDB" id="A0A9P4K946"/>
<dbReference type="OrthoDB" id="6910977at2759"/>
<dbReference type="GO" id="GO:0045944">
    <property type="term" value="P:positive regulation of transcription by RNA polymerase II"/>
    <property type="evidence" value="ECO:0007669"/>
    <property type="project" value="UniProtKB-ARBA"/>
</dbReference>
<comment type="caution">
    <text evidence="8">The sequence shown here is derived from an EMBL/GenBank/DDBJ whole genome shotgun (WGS) entry which is preliminary data.</text>
</comment>
<evidence type="ECO:0000313" key="9">
    <source>
        <dbReference type="Proteomes" id="UP000800093"/>
    </source>
</evidence>
<dbReference type="EMBL" id="ML986627">
    <property type="protein sequence ID" value="KAF2263358.1"/>
    <property type="molecule type" value="Genomic_DNA"/>
</dbReference>
<evidence type="ECO:0000256" key="3">
    <source>
        <dbReference type="ARBA" id="ARBA00022771"/>
    </source>
</evidence>
<evidence type="ECO:0000313" key="8">
    <source>
        <dbReference type="EMBL" id="KAF2263358.1"/>
    </source>
</evidence>
<keyword evidence="4" id="KW-0862">Zinc</keyword>
<organism evidence="8 9">
    <name type="scientific">Lojkania enalia</name>
    <dbReference type="NCBI Taxonomy" id="147567"/>
    <lineage>
        <taxon>Eukaryota</taxon>
        <taxon>Fungi</taxon>
        <taxon>Dikarya</taxon>
        <taxon>Ascomycota</taxon>
        <taxon>Pezizomycotina</taxon>
        <taxon>Dothideomycetes</taxon>
        <taxon>Pleosporomycetidae</taxon>
        <taxon>Pleosporales</taxon>
        <taxon>Pleosporales incertae sedis</taxon>
        <taxon>Lojkania</taxon>
    </lineage>
</organism>
<keyword evidence="1" id="KW-0479">Metal-binding</keyword>
<feature type="region of interest" description="Disordered" evidence="6">
    <location>
        <begin position="150"/>
        <end position="170"/>
    </location>
</feature>
<feature type="compositionally biased region" description="Polar residues" evidence="6">
    <location>
        <begin position="13"/>
        <end position="26"/>
    </location>
</feature>
<dbReference type="Pfam" id="PF00096">
    <property type="entry name" value="zf-C2H2"/>
    <property type="match status" value="2"/>
</dbReference>
<dbReference type="InterPro" id="IPR036236">
    <property type="entry name" value="Znf_C2H2_sf"/>
</dbReference>
<dbReference type="GO" id="GO:0005634">
    <property type="term" value="C:nucleus"/>
    <property type="evidence" value="ECO:0007669"/>
    <property type="project" value="UniProtKB-ARBA"/>
</dbReference>
<evidence type="ECO:0000256" key="6">
    <source>
        <dbReference type="SAM" id="MobiDB-lite"/>
    </source>
</evidence>
<dbReference type="PANTHER" id="PTHR19818">
    <property type="entry name" value="ZINC FINGER PROTEIN ZIC AND GLI"/>
    <property type="match status" value="1"/>
</dbReference>
<evidence type="ECO:0000256" key="4">
    <source>
        <dbReference type="ARBA" id="ARBA00022833"/>
    </source>
</evidence>
<feature type="region of interest" description="Disordered" evidence="6">
    <location>
        <begin position="1"/>
        <end position="128"/>
    </location>
</feature>
<dbReference type="InterPro" id="IPR013087">
    <property type="entry name" value="Znf_C2H2_type"/>
</dbReference>
<dbReference type="PROSITE" id="PS00028">
    <property type="entry name" value="ZINC_FINGER_C2H2_1"/>
    <property type="match status" value="2"/>
</dbReference>
<reference evidence="9" key="1">
    <citation type="journal article" date="2020" name="Stud. Mycol.">
        <title>101 Dothideomycetes genomes: A test case for predicting lifestyles and emergence of pathogens.</title>
        <authorList>
            <person name="Haridas S."/>
            <person name="Albert R."/>
            <person name="Binder M."/>
            <person name="Bloem J."/>
            <person name="LaButti K."/>
            <person name="Salamov A."/>
            <person name="Andreopoulos B."/>
            <person name="Baker S."/>
            <person name="Barry K."/>
            <person name="Bills G."/>
            <person name="Bluhm B."/>
            <person name="Cannon C."/>
            <person name="Castanera R."/>
            <person name="Culley D."/>
            <person name="Daum C."/>
            <person name="Ezra D."/>
            <person name="Gonzalez J."/>
            <person name="Henrissat B."/>
            <person name="Kuo A."/>
            <person name="Liang C."/>
            <person name="Lipzen A."/>
            <person name="Lutzoni F."/>
            <person name="Magnuson J."/>
            <person name="Mondo S."/>
            <person name="Nolan M."/>
            <person name="Ohm R."/>
            <person name="Pangilinan J."/>
            <person name="Park H.-J."/>
            <person name="Ramirez L."/>
            <person name="Alfaro M."/>
            <person name="Sun H."/>
            <person name="Tritt A."/>
            <person name="Yoshinaga Y."/>
            <person name="Zwiers L.-H."/>
            <person name="Turgeon B."/>
            <person name="Goodwin S."/>
            <person name="Spatafora J."/>
            <person name="Crous P."/>
            <person name="Grigoriev I."/>
        </authorList>
    </citation>
    <scope>NUCLEOTIDE SEQUENCE [LARGE SCALE GENOMIC DNA]</scope>
    <source>
        <strain evidence="9">CBS 304.66</strain>
    </source>
</reference>
<accession>A0A9P4K946</accession>
<dbReference type="SMART" id="SM00355">
    <property type="entry name" value="ZnF_C2H2"/>
    <property type="match status" value="3"/>
</dbReference>
<dbReference type="Proteomes" id="UP000800093">
    <property type="component" value="Unassembled WGS sequence"/>
</dbReference>
<dbReference type="GO" id="GO:0000981">
    <property type="term" value="F:DNA-binding transcription factor activity, RNA polymerase II-specific"/>
    <property type="evidence" value="ECO:0007669"/>
    <property type="project" value="TreeGrafter"/>
</dbReference>
<evidence type="ECO:0000256" key="1">
    <source>
        <dbReference type="ARBA" id="ARBA00022723"/>
    </source>
</evidence>
<gene>
    <name evidence="8" type="ORF">CC78DRAFT_284837</name>
</gene>